<proteinExistence type="predicted"/>
<accession>A0ABT9L9M3</accession>
<sequence length="97" mass="9989">MLRAASTASSASVWSEPERGVDVWQLVCGVWMTVRLRGALADRSAKLGQAAAARELIGGSVEFGAALASDASRRCQRSRAAAPLGSVGSVERSGSKA</sequence>
<name>A0ABT9L9M3_9ACTN</name>
<dbReference type="Proteomes" id="UP001234880">
    <property type="component" value="Unassembled WGS sequence"/>
</dbReference>
<evidence type="ECO:0000313" key="1">
    <source>
        <dbReference type="EMBL" id="MDP9616477.1"/>
    </source>
</evidence>
<reference evidence="1 2" key="1">
    <citation type="submission" date="2023-07" db="EMBL/GenBank/DDBJ databases">
        <title>Sequencing the genomes of 1000 actinobacteria strains.</title>
        <authorList>
            <person name="Klenk H.-P."/>
        </authorList>
    </citation>
    <scope>NUCLEOTIDE SEQUENCE [LARGE SCALE GENOMIC DNA]</scope>
    <source>
        <strain evidence="1 2">DSM 41600</strain>
    </source>
</reference>
<dbReference type="EMBL" id="JAURUE010000005">
    <property type="protein sequence ID" value="MDP9616477.1"/>
    <property type="molecule type" value="Genomic_DNA"/>
</dbReference>
<evidence type="ECO:0000313" key="2">
    <source>
        <dbReference type="Proteomes" id="UP001234880"/>
    </source>
</evidence>
<organism evidence="1 2">
    <name type="scientific">Streptomyces demainii</name>
    <dbReference type="NCBI Taxonomy" id="588122"/>
    <lineage>
        <taxon>Bacteria</taxon>
        <taxon>Bacillati</taxon>
        <taxon>Actinomycetota</taxon>
        <taxon>Actinomycetes</taxon>
        <taxon>Kitasatosporales</taxon>
        <taxon>Streptomycetaceae</taxon>
        <taxon>Streptomyces</taxon>
    </lineage>
</organism>
<comment type="caution">
    <text evidence="1">The sequence shown here is derived from an EMBL/GenBank/DDBJ whole genome shotgun (WGS) entry which is preliminary data.</text>
</comment>
<protein>
    <submittedName>
        <fullName evidence="1">Uncharacterized protein</fullName>
    </submittedName>
</protein>
<gene>
    <name evidence="1" type="ORF">JOF35_008835</name>
</gene>
<keyword evidence="2" id="KW-1185">Reference proteome</keyword>